<comment type="caution">
    <text evidence="10">The sequence shown here is derived from an EMBL/GenBank/DDBJ whole genome shotgun (WGS) entry which is preliminary data.</text>
</comment>
<reference evidence="10 11" key="1">
    <citation type="submission" date="2024-12" db="EMBL/GenBank/DDBJ databases">
        <title>The unique morphological basis and parallel evolutionary history of personate flowers in Penstemon.</title>
        <authorList>
            <person name="Depatie T.H."/>
            <person name="Wessinger C.A."/>
        </authorList>
    </citation>
    <scope>NUCLEOTIDE SEQUENCE [LARGE SCALE GENOMIC DNA]</scope>
    <source>
        <strain evidence="10">WTNN_2</strain>
        <tissue evidence="10">Leaf</tissue>
    </source>
</reference>
<evidence type="ECO:0000256" key="6">
    <source>
        <dbReference type="ARBA" id="ARBA00022989"/>
    </source>
</evidence>
<accession>A0ABD3S235</accession>
<feature type="transmembrane region" description="Helical" evidence="8">
    <location>
        <begin position="147"/>
        <end position="167"/>
    </location>
</feature>
<keyword evidence="7 8" id="KW-0472">Membrane</keyword>
<name>A0ABD3S235_9LAMI</name>
<dbReference type="InterPro" id="IPR006459">
    <property type="entry name" value="CASP/CASPL"/>
</dbReference>
<feature type="transmembrane region" description="Helical" evidence="8">
    <location>
        <begin position="21"/>
        <end position="41"/>
    </location>
</feature>
<dbReference type="PANTHER" id="PTHR36488">
    <property type="entry name" value="CASP-LIKE PROTEIN 1U1"/>
    <property type="match status" value="1"/>
</dbReference>
<keyword evidence="5 8" id="KW-0812">Transmembrane</keyword>
<evidence type="ECO:0000313" key="11">
    <source>
        <dbReference type="Proteomes" id="UP001634393"/>
    </source>
</evidence>
<feature type="transmembrane region" description="Helical" evidence="8">
    <location>
        <begin position="61"/>
        <end position="86"/>
    </location>
</feature>
<evidence type="ECO:0000256" key="5">
    <source>
        <dbReference type="ARBA" id="ARBA00022692"/>
    </source>
</evidence>
<sequence>MGNTVEIKAPKAHKLLFATQISLRVAAFASTLAATCIMLTNNQTAVVFDIQVDARYTYLPALKFFGFAHLIACVFSIVSLILTLILGNKAVNPVHYFYMFLHDLIMSVLLMAGCAAATAVGYIGKYGNTHTGWTPVCDHFAKFCNRVIAAVVLSFLSVAFYLILTIISAKKYRSTN</sequence>
<dbReference type="NCBIfam" id="TIGR01569">
    <property type="entry name" value="A_tha_TIGR01569"/>
    <property type="match status" value="1"/>
</dbReference>
<evidence type="ECO:0000256" key="2">
    <source>
        <dbReference type="ARBA" id="ARBA00007651"/>
    </source>
</evidence>
<keyword evidence="4 8" id="KW-1003">Cell membrane</keyword>
<comment type="similarity">
    <text evidence="2 8">Belongs to the Casparian strip membrane proteins (CASP) family.</text>
</comment>
<evidence type="ECO:0000259" key="9">
    <source>
        <dbReference type="Pfam" id="PF04535"/>
    </source>
</evidence>
<proteinExistence type="inferred from homology"/>
<feature type="domain" description="Casparian strip membrane protein" evidence="9">
    <location>
        <begin position="18"/>
        <end position="160"/>
    </location>
</feature>
<evidence type="ECO:0000256" key="7">
    <source>
        <dbReference type="ARBA" id="ARBA00023136"/>
    </source>
</evidence>
<evidence type="ECO:0000256" key="3">
    <source>
        <dbReference type="ARBA" id="ARBA00011489"/>
    </source>
</evidence>
<dbReference type="GO" id="GO:0005886">
    <property type="term" value="C:plasma membrane"/>
    <property type="evidence" value="ECO:0007669"/>
    <property type="project" value="UniProtKB-SubCell"/>
</dbReference>
<gene>
    <name evidence="10" type="ORF">ACJIZ3_004430</name>
</gene>
<dbReference type="Proteomes" id="UP001634393">
    <property type="component" value="Unassembled WGS sequence"/>
</dbReference>
<comment type="subcellular location">
    <subcellularLocation>
        <location evidence="1 8">Cell membrane</location>
        <topology evidence="1 8">Multi-pass membrane protein</topology>
    </subcellularLocation>
</comment>
<comment type="subunit">
    <text evidence="3 8">Homodimer and heterodimers.</text>
</comment>
<organism evidence="10 11">
    <name type="scientific">Penstemon smallii</name>
    <dbReference type="NCBI Taxonomy" id="265156"/>
    <lineage>
        <taxon>Eukaryota</taxon>
        <taxon>Viridiplantae</taxon>
        <taxon>Streptophyta</taxon>
        <taxon>Embryophyta</taxon>
        <taxon>Tracheophyta</taxon>
        <taxon>Spermatophyta</taxon>
        <taxon>Magnoliopsida</taxon>
        <taxon>eudicotyledons</taxon>
        <taxon>Gunneridae</taxon>
        <taxon>Pentapetalae</taxon>
        <taxon>asterids</taxon>
        <taxon>lamiids</taxon>
        <taxon>Lamiales</taxon>
        <taxon>Plantaginaceae</taxon>
        <taxon>Cheloneae</taxon>
        <taxon>Penstemon</taxon>
    </lineage>
</organism>
<feature type="transmembrane region" description="Helical" evidence="8">
    <location>
        <begin position="98"/>
        <end position="123"/>
    </location>
</feature>
<dbReference type="AlphaFoldDB" id="A0ABD3S235"/>
<dbReference type="EMBL" id="JBJXBP010000007">
    <property type="protein sequence ID" value="KAL3818525.1"/>
    <property type="molecule type" value="Genomic_DNA"/>
</dbReference>
<keyword evidence="11" id="KW-1185">Reference proteome</keyword>
<protein>
    <recommendedName>
        <fullName evidence="8">CASP-like protein</fullName>
    </recommendedName>
</protein>
<keyword evidence="6 8" id="KW-1133">Transmembrane helix</keyword>
<dbReference type="PANTHER" id="PTHR36488:SF8">
    <property type="entry name" value="CASP-LIKE PROTEIN 1U1"/>
    <property type="match status" value="1"/>
</dbReference>
<evidence type="ECO:0000256" key="4">
    <source>
        <dbReference type="ARBA" id="ARBA00022475"/>
    </source>
</evidence>
<dbReference type="InterPro" id="IPR006702">
    <property type="entry name" value="CASP_dom"/>
</dbReference>
<evidence type="ECO:0000256" key="8">
    <source>
        <dbReference type="RuleBase" id="RU361233"/>
    </source>
</evidence>
<dbReference type="Pfam" id="PF04535">
    <property type="entry name" value="CASP_dom"/>
    <property type="match status" value="1"/>
</dbReference>
<evidence type="ECO:0000313" key="10">
    <source>
        <dbReference type="EMBL" id="KAL3818525.1"/>
    </source>
</evidence>
<dbReference type="InterPro" id="IPR044173">
    <property type="entry name" value="CASPL"/>
</dbReference>
<evidence type="ECO:0000256" key="1">
    <source>
        <dbReference type="ARBA" id="ARBA00004651"/>
    </source>
</evidence>